<name>A0ABU5YCI1_9FLAO</name>
<reference evidence="1 2" key="1">
    <citation type="submission" date="2023-12" db="EMBL/GenBank/DDBJ databases">
        <title>Genomic sequences of Capnocytophaga and Parvimonas strains.</title>
        <authorList>
            <person name="Watt R.M."/>
            <person name="Wang M."/>
            <person name="Yang T."/>
            <person name="Tong W.M."/>
        </authorList>
    </citation>
    <scope>NUCLEOTIDE SEQUENCE [LARGE SCALE GENOMIC DNA]</scope>
    <source>
        <strain evidence="1 2">CCUG 13156</strain>
    </source>
</reference>
<dbReference type="Gene3D" id="2.180.10.10">
    <property type="entry name" value="RHS repeat-associated core"/>
    <property type="match status" value="1"/>
</dbReference>
<keyword evidence="2" id="KW-1185">Reference proteome</keyword>
<evidence type="ECO:0000313" key="1">
    <source>
        <dbReference type="EMBL" id="MEB3041672.1"/>
    </source>
</evidence>
<comment type="caution">
    <text evidence="1">The sequence shown here is derived from an EMBL/GenBank/DDBJ whole genome shotgun (WGS) entry which is preliminary data.</text>
</comment>
<dbReference type="Proteomes" id="UP001324270">
    <property type="component" value="Unassembled WGS sequence"/>
</dbReference>
<dbReference type="EMBL" id="JAYKBV010000027">
    <property type="protein sequence ID" value="MEB3041672.1"/>
    <property type="molecule type" value="Genomic_DNA"/>
</dbReference>
<sequence>MMKISLIITIMCLFSGLMGYGQGMIKPPKWKETELRGEVKSIKIKTALYPMQKQVYPSLKKIERKPSVVLTDTYFFDKEGIPISFSIDKDVQLSFSYEYNQEDRIIRRISENTALSYQEETIYKYDLKNNLIEISTKGKSQEELDKYELTYNAKNQLIERIRTQYKQQDTLRSQHCYLYNVQGHILEETISNFNPSEDHWKVIQVIRYQYNEKGNVIGQKELNNMGGGVYLPREYCYTYTYDSQGNYLTQIEYHVYGKRKEKVKVIERAIEYY</sequence>
<accession>A0ABU5YCI1</accession>
<organism evidence="1 2">
    <name type="scientific">Capnocytophaga gingivalis</name>
    <dbReference type="NCBI Taxonomy" id="1017"/>
    <lineage>
        <taxon>Bacteria</taxon>
        <taxon>Pseudomonadati</taxon>
        <taxon>Bacteroidota</taxon>
        <taxon>Flavobacteriia</taxon>
        <taxon>Flavobacteriales</taxon>
        <taxon>Flavobacteriaceae</taxon>
        <taxon>Capnocytophaga</taxon>
    </lineage>
</organism>
<protein>
    <recommendedName>
        <fullName evidence="3">Sugar-binding protein</fullName>
    </recommendedName>
</protein>
<evidence type="ECO:0000313" key="2">
    <source>
        <dbReference type="Proteomes" id="UP001324270"/>
    </source>
</evidence>
<dbReference type="RefSeq" id="WP_323980210.1">
    <property type="nucleotide sequence ID" value="NZ_JAYKBV010000027.1"/>
</dbReference>
<evidence type="ECO:0008006" key="3">
    <source>
        <dbReference type="Google" id="ProtNLM"/>
    </source>
</evidence>
<gene>
    <name evidence="1" type="ORF">VJJ49_13395</name>
</gene>
<proteinExistence type="predicted"/>